<feature type="region of interest" description="Disordered" evidence="1">
    <location>
        <begin position="1"/>
        <end position="34"/>
    </location>
</feature>
<dbReference type="InterPro" id="IPR012551">
    <property type="entry name" value="DUF1707_SHOCT-like"/>
</dbReference>
<proteinExistence type="predicted"/>
<protein>
    <submittedName>
        <fullName evidence="3">DUF1707 domain-containing protein</fullName>
    </submittedName>
</protein>
<dbReference type="EMBL" id="JBHSQJ010000071">
    <property type="protein sequence ID" value="MFC5908972.1"/>
    <property type="molecule type" value="Genomic_DNA"/>
</dbReference>
<organism evidence="3 4">
    <name type="scientific">Streptacidiphilus monticola</name>
    <dbReference type="NCBI Taxonomy" id="2161674"/>
    <lineage>
        <taxon>Bacteria</taxon>
        <taxon>Bacillati</taxon>
        <taxon>Actinomycetota</taxon>
        <taxon>Actinomycetes</taxon>
        <taxon>Kitasatosporales</taxon>
        <taxon>Streptomycetaceae</taxon>
        <taxon>Streptacidiphilus</taxon>
    </lineage>
</organism>
<gene>
    <name evidence="3" type="ORF">ACFP3V_17325</name>
</gene>
<evidence type="ECO:0000259" key="2">
    <source>
        <dbReference type="Pfam" id="PF08044"/>
    </source>
</evidence>
<dbReference type="Pfam" id="PF08044">
    <property type="entry name" value="DUF1707"/>
    <property type="match status" value="1"/>
</dbReference>
<accession>A0ABW1G5W3</accession>
<evidence type="ECO:0000313" key="4">
    <source>
        <dbReference type="Proteomes" id="UP001596174"/>
    </source>
</evidence>
<sequence length="224" mass="23638">MDDAKLPDPLAKGGADSPKPYADPALEMRASDADRERVADVLREAFAEGRLDAEEHAERLEAVYAAKTMGDLVPLTKDLPDVQAPGAAPAPSGTYSAPAVSDKLVAIFGGAERKGRFRTGRGFTAVAIFGGVDIDLRDATFDQHEIVINCTAIFGGVDIKVPEHVTLRGGGAGIFGGFDVRQEEGSQPHGPVVVVRGAAVFGGVSARHRRPSKLKAKLRKALEE</sequence>
<comment type="caution">
    <text evidence="3">The sequence shown here is derived from an EMBL/GenBank/DDBJ whole genome shotgun (WGS) entry which is preliminary data.</text>
</comment>
<dbReference type="RefSeq" id="WP_380584350.1">
    <property type="nucleotide sequence ID" value="NZ_JBHSQJ010000071.1"/>
</dbReference>
<feature type="domain" description="DUF1707" evidence="2">
    <location>
        <begin position="28"/>
        <end position="80"/>
    </location>
</feature>
<reference evidence="4" key="1">
    <citation type="journal article" date="2019" name="Int. J. Syst. Evol. Microbiol.">
        <title>The Global Catalogue of Microorganisms (GCM) 10K type strain sequencing project: providing services to taxonomists for standard genome sequencing and annotation.</title>
        <authorList>
            <consortium name="The Broad Institute Genomics Platform"/>
            <consortium name="The Broad Institute Genome Sequencing Center for Infectious Disease"/>
            <person name="Wu L."/>
            <person name="Ma J."/>
        </authorList>
    </citation>
    <scope>NUCLEOTIDE SEQUENCE [LARGE SCALE GENOMIC DNA]</scope>
    <source>
        <strain evidence="4">JCM 4816</strain>
    </source>
</reference>
<keyword evidence="4" id="KW-1185">Reference proteome</keyword>
<evidence type="ECO:0000313" key="3">
    <source>
        <dbReference type="EMBL" id="MFC5908972.1"/>
    </source>
</evidence>
<name>A0ABW1G5W3_9ACTN</name>
<dbReference type="PANTHER" id="PTHR40763">
    <property type="entry name" value="MEMBRANE PROTEIN-RELATED"/>
    <property type="match status" value="1"/>
</dbReference>
<dbReference type="Proteomes" id="UP001596174">
    <property type="component" value="Unassembled WGS sequence"/>
</dbReference>
<evidence type="ECO:0000256" key="1">
    <source>
        <dbReference type="SAM" id="MobiDB-lite"/>
    </source>
</evidence>
<dbReference type="PANTHER" id="PTHR40763:SF4">
    <property type="entry name" value="DUF1707 DOMAIN-CONTAINING PROTEIN"/>
    <property type="match status" value="1"/>
</dbReference>